<proteinExistence type="predicted"/>
<evidence type="ECO:0000256" key="1">
    <source>
        <dbReference type="ARBA" id="ARBA00004370"/>
    </source>
</evidence>
<feature type="domain" description="Fatty acid hydroxylase" evidence="7">
    <location>
        <begin position="121"/>
        <end position="269"/>
    </location>
</feature>
<protein>
    <submittedName>
        <fullName evidence="8">Sterol desaturase family protein</fullName>
    </submittedName>
</protein>
<keyword evidence="4 6" id="KW-0472">Membrane</keyword>
<dbReference type="PANTHER" id="PTHR11863">
    <property type="entry name" value="STEROL DESATURASE"/>
    <property type="match status" value="1"/>
</dbReference>
<dbReference type="InterPro" id="IPR006694">
    <property type="entry name" value="Fatty_acid_hydroxylase"/>
</dbReference>
<feature type="region of interest" description="Disordered" evidence="5">
    <location>
        <begin position="320"/>
        <end position="339"/>
    </location>
</feature>
<organism evidence="8 9">
    <name type="scientific">Gymnodinialimonas ceratoperidinii</name>
    <dbReference type="NCBI Taxonomy" id="2856823"/>
    <lineage>
        <taxon>Bacteria</taxon>
        <taxon>Pseudomonadati</taxon>
        <taxon>Pseudomonadota</taxon>
        <taxon>Alphaproteobacteria</taxon>
        <taxon>Rhodobacterales</taxon>
        <taxon>Paracoccaceae</taxon>
        <taxon>Gymnodinialimonas</taxon>
    </lineage>
</organism>
<dbReference type="Pfam" id="PF04116">
    <property type="entry name" value="FA_hydroxylase"/>
    <property type="match status" value="1"/>
</dbReference>
<keyword evidence="3 6" id="KW-1133">Transmembrane helix</keyword>
<dbReference type="GO" id="GO:0005506">
    <property type="term" value="F:iron ion binding"/>
    <property type="evidence" value="ECO:0007669"/>
    <property type="project" value="InterPro"/>
</dbReference>
<dbReference type="GO" id="GO:0016491">
    <property type="term" value="F:oxidoreductase activity"/>
    <property type="evidence" value="ECO:0007669"/>
    <property type="project" value="InterPro"/>
</dbReference>
<reference evidence="8 9" key="1">
    <citation type="submission" date="2021-07" db="EMBL/GenBank/DDBJ databases">
        <title>A novel Jannaschia species isolated from marine dinoflagellate Ceratoperidinium margalefii.</title>
        <authorList>
            <person name="Jiang Y."/>
            <person name="Li Z."/>
        </authorList>
    </citation>
    <scope>NUCLEOTIDE SEQUENCE [LARGE SCALE GENOMIC DNA]</scope>
    <source>
        <strain evidence="8 9">J12C1-MA-4</strain>
    </source>
</reference>
<dbReference type="GO" id="GO:0016020">
    <property type="term" value="C:membrane"/>
    <property type="evidence" value="ECO:0007669"/>
    <property type="project" value="UniProtKB-SubCell"/>
</dbReference>
<evidence type="ECO:0000256" key="2">
    <source>
        <dbReference type="ARBA" id="ARBA00022692"/>
    </source>
</evidence>
<evidence type="ECO:0000256" key="5">
    <source>
        <dbReference type="SAM" id="MobiDB-lite"/>
    </source>
</evidence>
<name>A0A8F6TWX1_9RHOB</name>
<evidence type="ECO:0000256" key="3">
    <source>
        <dbReference type="ARBA" id="ARBA00022989"/>
    </source>
</evidence>
<dbReference type="RefSeq" id="WP_219002469.1">
    <property type="nucleotide sequence ID" value="NZ_CP079194.1"/>
</dbReference>
<comment type="subcellular location">
    <subcellularLocation>
        <location evidence="1">Membrane</location>
    </subcellularLocation>
</comment>
<keyword evidence="2 6" id="KW-0812">Transmembrane</keyword>
<feature type="transmembrane region" description="Helical" evidence="6">
    <location>
        <begin position="68"/>
        <end position="101"/>
    </location>
</feature>
<feature type="transmembrane region" description="Helical" evidence="6">
    <location>
        <begin position="20"/>
        <end position="40"/>
    </location>
</feature>
<accession>A0A8F6TWX1</accession>
<dbReference type="InterPro" id="IPR050307">
    <property type="entry name" value="Sterol_Desaturase_Related"/>
</dbReference>
<dbReference type="EMBL" id="CP079194">
    <property type="protein sequence ID" value="QXT39664.1"/>
    <property type="molecule type" value="Genomic_DNA"/>
</dbReference>
<feature type="transmembrane region" description="Helical" evidence="6">
    <location>
        <begin position="198"/>
        <end position="218"/>
    </location>
</feature>
<evidence type="ECO:0000313" key="9">
    <source>
        <dbReference type="Proteomes" id="UP000825009"/>
    </source>
</evidence>
<dbReference type="GO" id="GO:0008610">
    <property type="term" value="P:lipid biosynthetic process"/>
    <property type="evidence" value="ECO:0007669"/>
    <property type="project" value="InterPro"/>
</dbReference>
<evidence type="ECO:0000256" key="4">
    <source>
        <dbReference type="ARBA" id="ARBA00023136"/>
    </source>
</evidence>
<dbReference type="KEGG" id="gce:KYE46_17370"/>
<feature type="transmembrane region" description="Helical" evidence="6">
    <location>
        <begin position="174"/>
        <end position="192"/>
    </location>
</feature>
<feature type="transmembrane region" description="Helical" evidence="6">
    <location>
        <begin position="113"/>
        <end position="134"/>
    </location>
</feature>
<keyword evidence="9" id="KW-1185">Reference proteome</keyword>
<evidence type="ECO:0000313" key="8">
    <source>
        <dbReference type="EMBL" id="QXT39664.1"/>
    </source>
</evidence>
<sequence length="339" mass="37984">MDLLNSILSSLQATFLGWNSRLAVFYILATVVLVFGIWCARGRPGRFVEFILPRKVYRHRSNLLDLKIFCVNLILGAAGILGAVLLIPAVTIIVLSQLVAFQPGGFQPLDVTWGRSALATVLMLVAMDFCKYWAHYLHHENRYLWPFHALHHSAEVLTPLTANRNHPVFLVVRNLIYSLIIGIVQALVLFLLMGEIDLLTIGGANAGYFVFNLLGANLRHSHVWLSYGPVMEHIFISPAQHQIHHSRAVKHHNLNYGEVLAIWDWMFGTLYVTDGEEQLDFGLADAVGNEIPQPHPTLRAALFKPFAEALEEATGIDWVTRPETAPHPVTPPTRMEPAE</sequence>
<dbReference type="Proteomes" id="UP000825009">
    <property type="component" value="Chromosome"/>
</dbReference>
<dbReference type="AlphaFoldDB" id="A0A8F6TWX1"/>
<evidence type="ECO:0000259" key="7">
    <source>
        <dbReference type="Pfam" id="PF04116"/>
    </source>
</evidence>
<evidence type="ECO:0000256" key="6">
    <source>
        <dbReference type="SAM" id="Phobius"/>
    </source>
</evidence>
<gene>
    <name evidence="8" type="ORF">KYE46_17370</name>
</gene>